<dbReference type="AlphaFoldDB" id="D7G8N4"/>
<organism evidence="2 3">
    <name type="scientific">Ectocarpus siliculosus</name>
    <name type="common">Brown alga</name>
    <name type="synonym">Conferva siliculosa</name>
    <dbReference type="NCBI Taxonomy" id="2880"/>
    <lineage>
        <taxon>Eukaryota</taxon>
        <taxon>Sar</taxon>
        <taxon>Stramenopiles</taxon>
        <taxon>Ochrophyta</taxon>
        <taxon>PX clade</taxon>
        <taxon>Phaeophyceae</taxon>
        <taxon>Ectocarpales</taxon>
        <taxon>Ectocarpaceae</taxon>
        <taxon>Ectocarpus</taxon>
    </lineage>
</organism>
<evidence type="ECO:0000313" key="2">
    <source>
        <dbReference type="EMBL" id="CBJ28058.1"/>
    </source>
</evidence>
<reference evidence="2 3" key="1">
    <citation type="journal article" date="2010" name="Nature">
        <title>The Ectocarpus genome and the independent evolution of multicellularity in brown algae.</title>
        <authorList>
            <person name="Cock J.M."/>
            <person name="Sterck L."/>
            <person name="Rouze P."/>
            <person name="Scornet D."/>
            <person name="Allen A.E."/>
            <person name="Amoutzias G."/>
            <person name="Anthouard V."/>
            <person name="Artiguenave F."/>
            <person name="Aury J.M."/>
            <person name="Badger J.H."/>
            <person name="Beszteri B."/>
            <person name="Billiau K."/>
            <person name="Bonnet E."/>
            <person name="Bothwell J.H."/>
            <person name="Bowler C."/>
            <person name="Boyen C."/>
            <person name="Brownlee C."/>
            <person name="Carrano C.J."/>
            <person name="Charrier B."/>
            <person name="Cho G.Y."/>
            <person name="Coelho S.M."/>
            <person name="Collen J."/>
            <person name="Corre E."/>
            <person name="Da Silva C."/>
            <person name="Delage L."/>
            <person name="Delaroque N."/>
            <person name="Dittami S.M."/>
            <person name="Doulbeau S."/>
            <person name="Elias M."/>
            <person name="Farnham G."/>
            <person name="Gachon C.M."/>
            <person name="Gschloessl B."/>
            <person name="Heesch S."/>
            <person name="Jabbari K."/>
            <person name="Jubin C."/>
            <person name="Kawai H."/>
            <person name="Kimura K."/>
            <person name="Kloareg B."/>
            <person name="Kupper F.C."/>
            <person name="Lang D."/>
            <person name="Le Bail A."/>
            <person name="Leblanc C."/>
            <person name="Lerouge P."/>
            <person name="Lohr M."/>
            <person name="Lopez P.J."/>
            <person name="Martens C."/>
            <person name="Maumus F."/>
            <person name="Michel G."/>
            <person name="Miranda-Saavedra D."/>
            <person name="Morales J."/>
            <person name="Moreau H."/>
            <person name="Motomura T."/>
            <person name="Nagasato C."/>
            <person name="Napoli C.A."/>
            <person name="Nelson D.R."/>
            <person name="Nyvall-Collen P."/>
            <person name="Peters A.F."/>
            <person name="Pommier C."/>
            <person name="Potin P."/>
            <person name="Poulain J."/>
            <person name="Quesneville H."/>
            <person name="Read B."/>
            <person name="Rensing S.A."/>
            <person name="Ritter A."/>
            <person name="Rousvoal S."/>
            <person name="Samanta M."/>
            <person name="Samson G."/>
            <person name="Schroeder D.C."/>
            <person name="Segurens B."/>
            <person name="Strittmatter M."/>
            <person name="Tonon T."/>
            <person name="Tregear J.W."/>
            <person name="Valentin K."/>
            <person name="von Dassow P."/>
            <person name="Yamagishi T."/>
            <person name="Van de Peer Y."/>
            <person name="Wincker P."/>
        </authorList>
    </citation>
    <scope>NUCLEOTIDE SEQUENCE [LARGE SCALE GENOMIC DNA]</scope>
    <source>
        <strain evidence="3">Ec32 / CCAP1310/4</strain>
    </source>
</reference>
<sequence>MYYTSRTAHPEPSRTAHCTSAESKRGHNERGGRRPAATPSPHTFREEGCSVSRRAANPSRRQGSRAEQQQRQMALAHERAAPGVLRRVQRLPERRALPCLGRSEHTAISVGKKTTSGAAEGWERVPTVPPSLHHHQRQQETISSHHAADVVRDPRVNGRVGSTFSRRRRRAVLPAGRGVLEVWVSFQRAACPKEQHGLLSLARDLDYSGPRPEVPT</sequence>
<proteinExistence type="predicted"/>
<dbReference type="Proteomes" id="UP000002630">
    <property type="component" value="Unassembled WGS sequence"/>
</dbReference>
<dbReference type="OrthoDB" id="10353553at2759"/>
<keyword evidence="3" id="KW-1185">Reference proteome</keyword>
<feature type="compositionally biased region" description="Basic and acidic residues" evidence="1">
    <location>
        <begin position="22"/>
        <end position="32"/>
    </location>
</feature>
<gene>
    <name evidence="2" type="ORF">Esi_0091_0012</name>
</gene>
<evidence type="ECO:0000313" key="3">
    <source>
        <dbReference type="Proteomes" id="UP000002630"/>
    </source>
</evidence>
<feature type="compositionally biased region" description="Polar residues" evidence="1">
    <location>
        <begin position="59"/>
        <end position="72"/>
    </location>
</feature>
<name>D7G8N4_ECTSI</name>
<dbReference type="InParanoid" id="D7G8N4"/>
<dbReference type="EMBL" id="FN649760">
    <property type="protein sequence ID" value="CBJ28058.1"/>
    <property type="molecule type" value="Genomic_DNA"/>
</dbReference>
<evidence type="ECO:0000256" key="1">
    <source>
        <dbReference type="SAM" id="MobiDB-lite"/>
    </source>
</evidence>
<accession>D7G8N4</accession>
<protein>
    <submittedName>
        <fullName evidence="2">Uncharacterized protein</fullName>
    </submittedName>
</protein>
<feature type="region of interest" description="Disordered" evidence="1">
    <location>
        <begin position="1"/>
        <end position="81"/>
    </location>
</feature>